<dbReference type="Proteomes" id="UP000198242">
    <property type="component" value="Chromosome I"/>
</dbReference>
<dbReference type="AlphaFoldDB" id="A0A1C4WRX2"/>
<reference evidence="3" key="1">
    <citation type="submission" date="2016-06" db="EMBL/GenBank/DDBJ databases">
        <authorList>
            <person name="Varghese N."/>
            <person name="Submissions Spin"/>
        </authorList>
    </citation>
    <scope>NUCLEOTIDE SEQUENCE [LARGE SCALE GENOMIC DNA]</scope>
    <source>
        <strain evidence="3">DSM 43909</strain>
    </source>
</reference>
<evidence type="ECO:0000256" key="1">
    <source>
        <dbReference type="SAM" id="SignalP"/>
    </source>
</evidence>
<gene>
    <name evidence="2" type="ORF">GA0074695_2701</name>
</gene>
<dbReference type="RefSeq" id="WP_089006550.1">
    <property type="nucleotide sequence ID" value="NZ_LT607411.1"/>
</dbReference>
<feature type="signal peptide" evidence="1">
    <location>
        <begin position="1"/>
        <end position="33"/>
    </location>
</feature>
<feature type="chain" id="PRO_5008707210" description="Glycosyl hydrolase" evidence="1">
    <location>
        <begin position="34"/>
        <end position="888"/>
    </location>
</feature>
<proteinExistence type="predicted"/>
<evidence type="ECO:0008006" key="4">
    <source>
        <dbReference type="Google" id="ProtNLM"/>
    </source>
</evidence>
<accession>A0A1C4WRX2</accession>
<evidence type="ECO:0000313" key="2">
    <source>
        <dbReference type="EMBL" id="SCE98924.1"/>
    </source>
</evidence>
<protein>
    <recommendedName>
        <fullName evidence="4">Glycosyl hydrolase</fullName>
    </recommendedName>
</protein>
<dbReference type="EMBL" id="LT607411">
    <property type="protein sequence ID" value="SCE98924.1"/>
    <property type="molecule type" value="Genomic_DNA"/>
</dbReference>
<keyword evidence="1" id="KW-0732">Signal</keyword>
<name>A0A1C4WRX2_MICVI</name>
<dbReference type="OrthoDB" id="9764804at2"/>
<organism evidence="2 3">
    <name type="scientific">Micromonospora viridifaciens</name>
    <dbReference type="NCBI Taxonomy" id="1881"/>
    <lineage>
        <taxon>Bacteria</taxon>
        <taxon>Bacillati</taxon>
        <taxon>Actinomycetota</taxon>
        <taxon>Actinomycetes</taxon>
        <taxon>Micromonosporales</taxon>
        <taxon>Micromonosporaceae</taxon>
        <taxon>Micromonospora</taxon>
    </lineage>
</organism>
<evidence type="ECO:0000313" key="3">
    <source>
        <dbReference type="Proteomes" id="UP000198242"/>
    </source>
</evidence>
<sequence length="888" mass="93552">MIIGQRRRGGARRAAIASLAALATVAAGAPAYADDRPVKRPKPVAGVHAGQAGIKTFASQEAAARMAPYGSVEAGEYSDALADLKGLRGTDSRWYEVTDKPYDADDPNYRDPEFSNSGGGAGLVAGRVTGLAAGRGWTFAGGANGGVFRKKLGKGGSWEPISDGILALSTGDLVYDDKADTLWYATGEANTGATSYAGAGVYRLRKASTARGFSQADRVGGDELESRSINQLKFDGAGWMYAATSRGLWRHSTDPKRHNERWQLLFLPNPTSDTDVTRPYDNIINDVLIQPGTGGKTVLINAAWRSGAAYNGYYLSTSGGQPGSFARAALTGDIDNADIGNAEFATSADGKHLYLVQSSPAGLAVGASALAGVYHSTNGVLGPWTRVADSAKLENSGSAIGAFMGYPPGVQAWYNNFVEVDPTNPRHVYVGLEEVYETEDAGATWKTIGPYWNFGFPCYDPSVPSGGCPSTTHADQHSIAISDGTVIVGNDGGVYSRPLAPAASKENAAGHATDWTNHNATLRALQYYSVGTGRDPNGRGWAVAGGLQDNGGSLLRGGARKMVSPFGGDGGDIIVNPRNGCQILDEYVFLALWLTTNCGQSNGSTSAIFDVTVPDINARFTAPFRAIRGSKNVRDGASERWVAGGNSFWRHDLAFAYTPAEAAADDARGWQQLHALDSTGARLIVGMDAVADPAAPADPAKDTYLAAWCGQSNCNSAGFTRGVATNWGGSWTELDMTGLPNRYPNAVTFDPNDPTNSTIYLVFNGFNRRFIEGPGAGVKHVYRGKLSKTAGGVSVAWTDLSVGFPDVPATDVVVVGDKLVVGTDLGVLVADRRATPDRITWRRVGANSGTSKYALPLTAVFDLHVSGDGNLYAATHGRGIWKTPLKSL</sequence>
<keyword evidence="3" id="KW-1185">Reference proteome</keyword>